<dbReference type="VEuPathDB" id="FungiDB:SPBR_02151"/>
<dbReference type="HOGENOM" id="CLU_2706418_0_0_1"/>
<sequence length="73" mass="8310">MRVEEVMPLGHILEAQAYRLFTSRGLLLCGLERTKFVKPKRLVGRVPFRGEDLVYPNADKRVELMLRAAGIIA</sequence>
<gene>
    <name evidence="1" type="ORF">SPBR_02151</name>
</gene>
<dbReference type="Proteomes" id="UP000031575">
    <property type="component" value="Unassembled WGS sequence"/>
</dbReference>
<organism evidence="1 2">
    <name type="scientific">Sporothrix brasiliensis 5110</name>
    <dbReference type="NCBI Taxonomy" id="1398154"/>
    <lineage>
        <taxon>Eukaryota</taxon>
        <taxon>Fungi</taxon>
        <taxon>Dikarya</taxon>
        <taxon>Ascomycota</taxon>
        <taxon>Pezizomycotina</taxon>
        <taxon>Sordariomycetes</taxon>
        <taxon>Sordariomycetidae</taxon>
        <taxon>Ophiostomatales</taxon>
        <taxon>Ophiostomataceae</taxon>
        <taxon>Sporothrix</taxon>
    </lineage>
</organism>
<protein>
    <submittedName>
        <fullName evidence="1">Uncharacterized protein</fullName>
    </submittedName>
</protein>
<evidence type="ECO:0000313" key="2">
    <source>
        <dbReference type="Proteomes" id="UP000031575"/>
    </source>
</evidence>
<dbReference type="AlphaFoldDB" id="A0A0C2FJR8"/>
<name>A0A0C2FJR8_9PEZI</name>
<dbReference type="EMBL" id="AWTV01000007">
    <property type="protein sequence ID" value="KIH91273.1"/>
    <property type="molecule type" value="Genomic_DNA"/>
</dbReference>
<accession>A0A0C2FJR8</accession>
<dbReference type="RefSeq" id="XP_040619283.1">
    <property type="nucleotide sequence ID" value="XM_040760458.1"/>
</dbReference>
<comment type="caution">
    <text evidence="1">The sequence shown here is derived from an EMBL/GenBank/DDBJ whole genome shotgun (WGS) entry which is preliminary data.</text>
</comment>
<evidence type="ECO:0000313" key="1">
    <source>
        <dbReference type="EMBL" id="KIH91273.1"/>
    </source>
</evidence>
<dbReference type="GeneID" id="63675379"/>
<reference evidence="1 2" key="1">
    <citation type="journal article" date="2014" name="BMC Genomics">
        <title>Comparative genomics of the major fungal agents of human and animal Sporotrichosis: Sporothrix schenckii and Sporothrix brasiliensis.</title>
        <authorList>
            <person name="Teixeira M.M."/>
            <person name="de Almeida L.G."/>
            <person name="Kubitschek-Barreira P."/>
            <person name="Alves F.L."/>
            <person name="Kioshima E.S."/>
            <person name="Abadio A.K."/>
            <person name="Fernandes L."/>
            <person name="Derengowski L.S."/>
            <person name="Ferreira K.S."/>
            <person name="Souza R.C."/>
            <person name="Ruiz J.C."/>
            <person name="de Andrade N.C."/>
            <person name="Paes H.C."/>
            <person name="Nicola A.M."/>
            <person name="Albuquerque P."/>
            <person name="Gerber A.L."/>
            <person name="Martins V.P."/>
            <person name="Peconick L.D."/>
            <person name="Neto A.V."/>
            <person name="Chaucanez C.B."/>
            <person name="Silva P.A."/>
            <person name="Cunha O.L."/>
            <person name="de Oliveira F.F."/>
            <person name="dos Santos T.C."/>
            <person name="Barros A.L."/>
            <person name="Soares M.A."/>
            <person name="de Oliveira L.M."/>
            <person name="Marini M.M."/>
            <person name="Villalobos-Duno H."/>
            <person name="Cunha M.M."/>
            <person name="de Hoog S."/>
            <person name="da Silveira J.F."/>
            <person name="Henrissat B."/>
            <person name="Nino-Vega G.A."/>
            <person name="Cisalpino P.S."/>
            <person name="Mora-Montes H.M."/>
            <person name="Almeida S.R."/>
            <person name="Stajich J.E."/>
            <person name="Lopes-Bezerra L.M."/>
            <person name="Vasconcelos A.T."/>
            <person name="Felipe M.S."/>
        </authorList>
    </citation>
    <scope>NUCLEOTIDE SEQUENCE [LARGE SCALE GENOMIC DNA]</scope>
    <source>
        <strain evidence="1 2">5110</strain>
    </source>
</reference>
<proteinExistence type="predicted"/>
<keyword evidence="2" id="KW-1185">Reference proteome</keyword>